<dbReference type="Pfam" id="PF14080">
    <property type="entry name" value="DUF4261"/>
    <property type="match status" value="1"/>
</dbReference>
<sequence>MNDTPELVLCIPGPWRDRAELVESLVVSETGYLLVGGALRDTLSGFACDLVLEGADPDLAAAFAKAGPHWAASNAMAAVADHDCVVYLVGKGGSLEAAEAMMRAAGALVEAGGLGVKVDSTGIAHGPAYWFDICDKLEQLTAHRALVVYVMGKEDVFSCGMHNFGLPDAMTGALDKPAAADMLRTFTRYLLERGPVFADGHTFSVSEGEPVYRVRKVPARDYGPDSLFNNPYGAWRLELEQAEARRPEPVAERGQADKQHGWWGRIRS</sequence>
<feature type="region of interest" description="Disordered" evidence="1">
    <location>
        <begin position="246"/>
        <end position="268"/>
    </location>
</feature>
<dbReference type="Proteomes" id="UP001596050">
    <property type="component" value="Unassembled WGS sequence"/>
</dbReference>
<protein>
    <submittedName>
        <fullName evidence="3">DUF4261 domain-containing protein</fullName>
    </submittedName>
</protein>
<evidence type="ECO:0000259" key="2">
    <source>
        <dbReference type="Pfam" id="PF14080"/>
    </source>
</evidence>
<gene>
    <name evidence="3" type="ORF">ACFPN5_01535</name>
</gene>
<name>A0ABW0KY82_9BURK</name>
<dbReference type="EMBL" id="JBHSMU010000003">
    <property type="protein sequence ID" value="MFC5458488.1"/>
    <property type="molecule type" value="Genomic_DNA"/>
</dbReference>
<evidence type="ECO:0000313" key="4">
    <source>
        <dbReference type="Proteomes" id="UP001596050"/>
    </source>
</evidence>
<accession>A0ABW0KY82</accession>
<proteinExistence type="predicted"/>
<feature type="domain" description="DUF4261" evidence="2">
    <location>
        <begin position="158"/>
        <end position="213"/>
    </location>
</feature>
<evidence type="ECO:0000256" key="1">
    <source>
        <dbReference type="SAM" id="MobiDB-lite"/>
    </source>
</evidence>
<reference evidence="4" key="1">
    <citation type="journal article" date="2019" name="Int. J. Syst. Evol. Microbiol.">
        <title>The Global Catalogue of Microorganisms (GCM) 10K type strain sequencing project: providing services to taxonomists for standard genome sequencing and annotation.</title>
        <authorList>
            <consortium name="The Broad Institute Genomics Platform"/>
            <consortium name="The Broad Institute Genome Sequencing Center for Infectious Disease"/>
            <person name="Wu L."/>
            <person name="Ma J."/>
        </authorList>
    </citation>
    <scope>NUCLEOTIDE SEQUENCE [LARGE SCALE GENOMIC DNA]</scope>
    <source>
        <strain evidence="4">KACC 12649</strain>
    </source>
</reference>
<organism evidence="3 4">
    <name type="scientific">Massilia niabensis</name>
    <dbReference type="NCBI Taxonomy" id="544910"/>
    <lineage>
        <taxon>Bacteria</taxon>
        <taxon>Pseudomonadati</taxon>
        <taxon>Pseudomonadota</taxon>
        <taxon>Betaproteobacteria</taxon>
        <taxon>Burkholderiales</taxon>
        <taxon>Oxalobacteraceae</taxon>
        <taxon>Telluria group</taxon>
        <taxon>Massilia</taxon>
    </lineage>
</organism>
<keyword evidence="4" id="KW-1185">Reference proteome</keyword>
<dbReference type="RefSeq" id="WP_379779380.1">
    <property type="nucleotide sequence ID" value="NZ_JBHSMU010000003.1"/>
</dbReference>
<dbReference type="InterPro" id="IPR025357">
    <property type="entry name" value="DUF4261"/>
</dbReference>
<feature type="compositionally biased region" description="Basic and acidic residues" evidence="1">
    <location>
        <begin position="246"/>
        <end position="260"/>
    </location>
</feature>
<comment type="caution">
    <text evidence="3">The sequence shown here is derived from an EMBL/GenBank/DDBJ whole genome shotgun (WGS) entry which is preliminary data.</text>
</comment>
<evidence type="ECO:0000313" key="3">
    <source>
        <dbReference type="EMBL" id="MFC5458488.1"/>
    </source>
</evidence>